<dbReference type="EMBL" id="BGPR01024102">
    <property type="protein sequence ID" value="GBN91859.1"/>
    <property type="molecule type" value="Genomic_DNA"/>
</dbReference>
<dbReference type="Proteomes" id="UP000499080">
    <property type="component" value="Unassembled WGS sequence"/>
</dbReference>
<feature type="region of interest" description="Disordered" evidence="1">
    <location>
        <begin position="66"/>
        <end position="117"/>
    </location>
</feature>
<evidence type="ECO:0000256" key="1">
    <source>
        <dbReference type="SAM" id="MobiDB-lite"/>
    </source>
</evidence>
<accession>A0A4Y2SXG1</accession>
<evidence type="ECO:0000313" key="2">
    <source>
        <dbReference type="EMBL" id="GBN91859.1"/>
    </source>
</evidence>
<name>A0A4Y2SXG1_ARAVE</name>
<feature type="compositionally biased region" description="Polar residues" evidence="1">
    <location>
        <begin position="94"/>
        <end position="117"/>
    </location>
</feature>
<gene>
    <name evidence="2" type="ORF">AVEN_31604_1</name>
</gene>
<sequence length="117" mass="12912">MPMYRNAIVRKCQCTEMPLYANANVHKCHCTQVSHQQLESHENLSAMLLSPSFLLPFRDSSWRDGGKFPAGRTSCGQASLSTPLIGRNGRQEGKNNNSGQSECSGSLRPSASRQQSR</sequence>
<proteinExistence type="predicted"/>
<protein>
    <submittedName>
        <fullName evidence="2">Uncharacterized protein</fullName>
    </submittedName>
</protein>
<comment type="caution">
    <text evidence="2">The sequence shown here is derived from an EMBL/GenBank/DDBJ whole genome shotgun (WGS) entry which is preliminary data.</text>
</comment>
<organism evidence="2 3">
    <name type="scientific">Araneus ventricosus</name>
    <name type="common">Orbweaver spider</name>
    <name type="synonym">Epeira ventricosa</name>
    <dbReference type="NCBI Taxonomy" id="182803"/>
    <lineage>
        <taxon>Eukaryota</taxon>
        <taxon>Metazoa</taxon>
        <taxon>Ecdysozoa</taxon>
        <taxon>Arthropoda</taxon>
        <taxon>Chelicerata</taxon>
        <taxon>Arachnida</taxon>
        <taxon>Araneae</taxon>
        <taxon>Araneomorphae</taxon>
        <taxon>Entelegynae</taxon>
        <taxon>Araneoidea</taxon>
        <taxon>Araneidae</taxon>
        <taxon>Araneus</taxon>
    </lineage>
</organism>
<keyword evidence="3" id="KW-1185">Reference proteome</keyword>
<dbReference type="AlphaFoldDB" id="A0A4Y2SXG1"/>
<reference evidence="2 3" key="1">
    <citation type="journal article" date="2019" name="Sci. Rep.">
        <title>Orb-weaving spider Araneus ventricosus genome elucidates the spidroin gene catalogue.</title>
        <authorList>
            <person name="Kono N."/>
            <person name="Nakamura H."/>
            <person name="Ohtoshi R."/>
            <person name="Moran D.A.P."/>
            <person name="Shinohara A."/>
            <person name="Yoshida Y."/>
            <person name="Fujiwara M."/>
            <person name="Mori M."/>
            <person name="Tomita M."/>
            <person name="Arakawa K."/>
        </authorList>
    </citation>
    <scope>NUCLEOTIDE SEQUENCE [LARGE SCALE GENOMIC DNA]</scope>
</reference>
<evidence type="ECO:0000313" key="3">
    <source>
        <dbReference type="Proteomes" id="UP000499080"/>
    </source>
</evidence>